<keyword evidence="3" id="KW-1185">Reference proteome</keyword>
<evidence type="ECO:0000259" key="1">
    <source>
        <dbReference type="PROSITE" id="PS51222"/>
    </source>
</evidence>
<protein>
    <recommendedName>
        <fullName evidence="1">DCD domain-containing protein</fullName>
    </recommendedName>
</protein>
<evidence type="ECO:0000313" key="2">
    <source>
        <dbReference type="EMBL" id="VFQ62210.1"/>
    </source>
</evidence>
<feature type="domain" description="DCD" evidence="1">
    <location>
        <begin position="37"/>
        <end position="163"/>
    </location>
</feature>
<dbReference type="PANTHER" id="PTHR46444">
    <property type="entry name" value="DCD (DEVELOPMENT AND CELL DEATH) DOMAIN PROTEIN-RELATED"/>
    <property type="match status" value="1"/>
</dbReference>
<dbReference type="Pfam" id="PF10539">
    <property type="entry name" value="Dev_Cell_Death"/>
    <property type="match status" value="1"/>
</dbReference>
<sequence length="492" mass="54758">MDNIIAPASAISHASSLGFEHAAAHATSEDEEKKGSKILPGFIFLCNGRSKPECYQFRVFGLPLSKVDVVEKIKTGTKLFLFDFDLKLLYGVYEATSNGQVGLEPLAFGGKFPAQVQFRIYKGCLPLHETSFKHAIKDNYKGSKFKQELDEHQVTHLISLFRPLSESSPSAAPIPPANICSTLPNMDNQKGIHLLPMKQHVQHSPTLRYGEDPYATKIEQVHFQNIQMPQHGWQGNVPIRDHGQFAIHPGFSAPSERFNTADSQSHFTPSHYPYHTANPNLMPPILQYTADAQEQNIAAHIQPYPSHESQKLNVNVSDCSYYTGSAQQPDNTTSGYPYYKTDSQQVNCAALSHQYYSTGSLDPNVAVFNRMSYTANPQQLNTTAYVQQYCSIDPQPLNVVATIHPCYTGDPQLGNVTAPAQPYCIADSHQDYVINGSAQLRQECYIRSVQEAVPQDQLMGSKQNSQPLPEQMHQRAAFVNSNPVLPTPYLMN</sequence>
<dbReference type="PROSITE" id="PS51222">
    <property type="entry name" value="DCD"/>
    <property type="match status" value="1"/>
</dbReference>
<accession>A0A484K9U6</accession>
<dbReference type="InterPro" id="IPR013989">
    <property type="entry name" value="Dev_and_cell_death_domain"/>
</dbReference>
<name>A0A484K9U6_9ASTE</name>
<proteinExistence type="predicted"/>
<gene>
    <name evidence="2" type="ORF">CCAM_LOCUS3986</name>
</gene>
<dbReference type="Proteomes" id="UP000595140">
    <property type="component" value="Unassembled WGS sequence"/>
</dbReference>
<dbReference type="SMART" id="SM00767">
    <property type="entry name" value="DCD"/>
    <property type="match status" value="1"/>
</dbReference>
<reference evidence="2 3" key="1">
    <citation type="submission" date="2018-04" db="EMBL/GenBank/DDBJ databases">
        <authorList>
            <person name="Vogel A."/>
        </authorList>
    </citation>
    <scope>NUCLEOTIDE SEQUENCE [LARGE SCALE GENOMIC DNA]</scope>
</reference>
<dbReference type="EMBL" id="OOIL02000230">
    <property type="protein sequence ID" value="VFQ62210.1"/>
    <property type="molecule type" value="Genomic_DNA"/>
</dbReference>
<organism evidence="2 3">
    <name type="scientific">Cuscuta campestris</name>
    <dbReference type="NCBI Taxonomy" id="132261"/>
    <lineage>
        <taxon>Eukaryota</taxon>
        <taxon>Viridiplantae</taxon>
        <taxon>Streptophyta</taxon>
        <taxon>Embryophyta</taxon>
        <taxon>Tracheophyta</taxon>
        <taxon>Spermatophyta</taxon>
        <taxon>Magnoliopsida</taxon>
        <taxon>eudicotyledons</taxon>
        <taxon>Gunneridae</taxon>
        <taxon>Pentapetalae</taxon>
        <taxon>asterids</taxon>
        <taxon>lamiids</taxon>
        <taxon>Solanales</taxon>
        <taxon>Convolvulaceae</taxon>
        <taxon>Cuscuteae</taxon>
        <taxon>Cuscuta</taxon>
        <taxon>Cuscuta subgen. Grammica</taxon>
        <taxon>Cuscuta sect. Cleistogrammica</taxon>
    </lineage>
</organism>
<dbReference type="AlphaFoldDB" id="A0A484K9U6"/>
<evidence type="ECO:0000313" key="3">
    <source>
        <dbReference type="Proteomes" id="UP000595140"/>
    </source>
</evidence>
<dbReference type="OrthoDB" id="1920894at2759"/>
<dbReference type="PANTHER" id="PTHR46444:SF19">
    <property type="entry name" value="OS02G0745600 PROTEIN"/>
    <property type="match status" value="1"/>
</dbReference>